<dbReference type="AlphaFoldDB" id="A0A182JFM3"/>
<sequence>MCANRKAFAQRSRYPSVAMGFFVFRVPACSPRNGELQCSPTADLPRTSPGPCGGLFAQCSQFSNCTGTVRTTTMMLTVSILPLVVLLSERASRAFCGPTSDGNGVSANGTAGEGGAAWIRPYGALMEEDHAFYTLDDGSPRATTLKPRPRSPKKHSKLRREPRFISFETKDNNIEVEIDFAIPFLSIPIQKSMNGVMNSVLKGTPLLNVNLGAVALAGVLTAGGALIGAAARTFSNSSLLPSWNLPLTRDQRSESRHNQVERVSCFYAPYCVSAKTTSGRRSPGRMMADGGVNSTSSSLSLRLGKSATDVSRGKPNRFAVRRSSSTRSRFSRSLRCSQRSSSRQPHRVRPFAFSSSRSMNSLVSRGSLESRNLIGLQGRYASLVVLSVSESFSGFIVIEYSPCCLVMCSVGFWPASGRSADALEEVLHQLLDRFPDGSGTPTGSSLADTGGARIPPPAHVGRHQLFLLHARLVTHHHPRVPSTEAVRVQIPVLLLHFANEDVMVLPYLCPDDPQEASLVWTLLGSLDRAMERYDIDTVACAQRTVCWYVKEATVAVSEGRAGPIDTIVEGLSRADWMGRFTASTAIEPAIRAGRKQATCEQTFPDCAITSFVEKVVRSARKRRYWTTSTCPYKAATCSAVRPHESSCDRSAPAIRDGLVVIVHDRVHQWRSVVPVAYVNGSSVLQQILHHLDVTLAAGHVQRRPTVDILARAASGVMSYPGMIPTSCNCRPVSYRSHTEPSLHWVQLTMSTSRALASRSACIISARFVGKLPAPYVCSTTPRIGACRNACTVATEMLGNSRSSPTFSSICTCTVNLSTVHGRKMTR</sequence>
<proteinExistence type="predicted"/>
<feature type="compositionally biased region" description="Basic residues" evidence="1">
    <location>
        <begin position="147"/>
        <end position="158"/>
    </location>
</feature>
<evidence type="ECO:0000313" key="2">
    <source>
        <dbReference type="EnsemblMetazoa" id="AATE017173-PA.1"/>
    </source>
</evidence>
<evidence type="ECO:0000256" key="1">
    <source>
        <dbReference type="SAM" id="MobiDB-lite"/>
    </source>
</evidence>
<dbReference type="VEuPathDB" id="VectorBase:AATE017173"/>
<name>A0A182JFM3_ANOAO</name>
<protein>
    <submittedName>
        <fullName evidence="2">Uncharacterized protein</fullName>
    </submittedName>
</protein>
<accession>A0A182JFM3</accession>
<dbReference type="EnsemblMetazoa" id="AATE017173-RA">
    <property type="protein sequence ID" value="AATE017173-PA.1"/>
    <property type="gene ID" value="AATE017173"/>
</dbReference>
<feature type="region of interest" description="Disordered" evidence="1">
    <location>
        <begin position="278"/>
        <end position="347"/>
    </location>
</feature>
<reference evidence="2" key="1">
    <citation type="submission" date="2022-08" db="UniProtKB">
        <authorList>
            <consortium name="EnsemblMetazoa"/>
        </authorList>
    </citation>
    <scope>IDENTIFICATION</scope>
    <source>
        <strain evidence="2">EBRO</strain>
    </source>
</reference>
<feature type="region of interest" description="Disordered" evidence="1">
    <location>
        <begin position="136"/>
        <end position="162"/>
    </location>
</feature>
<organism evidence="2">
    <name type="scientific">Anopheles atroparvus</name>
    <name type="common">European mosquito</name>
    <dbReference type="NCBI Taxonomy" id="41427"/>
    <lineage>
        <taxon>Eukaryota</taxon>
        <taxon>Metazoa</taxon>
        <taxon>Ecdysozoa</taxon>
        <taxon>Arthropoda</taxon>
        <taxon>Hexapoda</taxon>
        <taxon>Insecta</taxon>
        <taxon>Pterygota</taxon>
        <taxon>Neoptera</taxon>
        <taxon>Endopterygota</taxon>
        <taxon>Diptera</taxon>
        <taxon>Nematocera</taxon>
        <taxon>Culicoidea</taxon>
        <taxon>Culicidae</taxon>
        <taxon>Anophelinae</taxon>
        <taxon>Anopheles</taxon>
    </lineage>
</organism>
<feature type="compositionally biased region" description="Low complexity" evidence="1">
    <location>
        <begin position="321"/>
        <end position="343"/>
    </location>
</feature>